<protein>
    <submittedName>
        <fullName evidence="1">Uncharacterized protein</fullName>
    </submittedName>
</protein>
<reference evidence="1" key="1">
    <citation type="submission" date="2020-04" db="EMBL/GenBank/DDBJ databases">
        <authorList>
            <person name="Chiriac C."/>
            <person name="Salcher M."/>
            <person name="Ghai R."/>
            <person name="Kavagutti S V."/>
        </authorList>
    </citation>
    <scope>NUCLEOTIDE SEQUENCE</scope>
</reference>
<sequence length="93" mass="10455">MTPATAELLKPLSDAQKRDVLKATLRLFDKDDFQLVFRSLNADVGGILNPAFEQGGDAVKAAFREGQKEPLRWLFTMHLKGIPETEKPKEQET</sequence>
<gene>
    <name evidence="1" type="ORF">UFOVP673_25</name>
</gene>
<name>A0A6J5N9U0_9CAUD</name>
<evidence type="ECO:0000313" key="1">
    <source>
        <dbReference type="EMBL" id="CAB4155869.1"/>
    </source>
</evidence>
<organism evidence="1">
    <name type="scientific">uncultured Caudovirales phage</name>
    <dbReference type="NCBI Taxonomy" id="2100421"/>
    <lineage>
        <taxon>Viruses</taxon>
        <taxon>Duplodnaviria</taxon>
        <taxon>Heunggongvirae</taxon>
        <taxon>Uroviricota</taxon>
        <taxon>Caudoviricetes</taxon>
        <taxon>Peduoviridae</taxon>
        <taxon>Maltschvirus</taxon>
        <taxon>Maltschvirus maltsch</taxon>
    </lineage>
</organism>
<accession>A0A6J5N9U0</accession>
<dbReference type="EMBL" id="LR796631">
    <property type="protein sequence ID" value="CAB4155869.1"/>
    <property type="molecule type" value="Genomic_DNA"/>
</dbReference>
<proteinExistence type="predicted"/>